<reference evidence="1" key="1">
    <citation type="submission" date="2020-08" db="EMBL/GenBank/DDBJ databases">
        <title>Plant Genome Project.</title>
        <authorList>
            <person name="Zhang R.-G."/>
        </authorList>
    </citation>
    <scope>NUCLEOTIDE SEQUENCE</scope>
    <source>
        <strain evidence="1">WSP0</strain>
        <tissue evidence="1">Leaf</tissue>
    </source>
</reference>
<proteinExistence type="predicted"/>
<comment type="caution">
    <text evidence="1">The sequence shown here is derived from an EMBL/GenBank/DDBJ whole genome shotgun (WGS) entry which is preliminary data.</text>
</comment>
<organism evidence="1 2">
    <name type="scientific">Rhododendron griersonianum</name>
    <dbReference type="NCBI Taxonomy" id="479676"/>
    <lineage>
        <taxon>Eukaryota</taxon>
        <taxon>Viridiplantae</taxon>
        <taxon>Streptophyta</taxon>
        <taxon>Embryophyta</taxon>
        <taxon>Tracheophyta</taxon>
        <taxon>Spermatophyta</taxon>
        <taxon>Magnoliopsida</taxon>
        <taxon>eudicotyledons</taxon>
        <taxon>Gunneridae</taxon>
        <taxon>Pentapetalae</taxon>
        <taxon>asterids</taxon>
        <taxon>Ericales</taxon>
        <taxon>Ericaceae</taxon>
        <taxon>Ericoideae</taxon>
        <taxon>Rhodoreae</taxon>
        <taxon>Rhododendron</taxon>
    </lineage>
</organism>
<accession>A0AAV6KLS8</accession>
<dbReference type="PANTHER" id="PTHR45786:SF78">
    <property type="entry name" value="ATP-DEPENDENT DNA HELICASE"/>
    <property type="match status" value="1"/>
</dbReference>
<dbReference type="EMBL" id="JACTNZ010000004">
    <property type="protein sequence ID" value="KAG5553440.1"/>
    <property type="molecule type" value="Genomic_DNA"/>
</dbReference>
<dbReference type="AlphaFoldDB" id="A0AAV6KLS8"/>
<sequence>MFAFTSFRVTLDSQYTHNYQEIYTFRAQGQIYHFINSLYLADEKPSYLQLYFYDTAKEVEHKLDCLDDLDSDTITQLINILEPNPYSKFFRSLSTTPNIDSYQIRLKADPIVNDKTYDAPTAS</sequence>
<evidence type="ECO:0000313" key="2">
    <source>
        <dbReference type="Proteomes" id="UP000823749"/>
    </source>
</evidence>
<name>A0AAV6KLS8_9ERIC</name>
<keyword evidence="2" id="KW-1185">Reference proteome</keyword>
<evidence type="ECO:0000313" key="1">
    <source>
        <dbReference type="EMBL" id="KAG5553440.1"/>
    </source>
</evidence>
<protein>
    <submittedName>
        <fullName evidence="1">Uncharacterized protein</fullName>
    </submittedName>
</protein>
<dbReference type="PANTHER" id="PTHR45786">
    <property type="entry name" value="DNA BINDING PROTEIN-LIKE"/>
    <property type="match status" value="1"/>
</dbReference>
<dbReference type="Proteomes" id="UP000823749">
    <property type="component" value="Chromosome 4"/>
</dbReference>
<gene>
    <name evidence="1" type="ORF">RHGRI_011355</name>
</gene>